<comment type="caution">
    <text evidence="15">The sequence shown here is derived from an EMBL/GenBank/DDBJ whole genome shotgun (WGS) entry which is preliminary data.</text>
</comment>
<feature type="compositionally biased region" description="Basic and acidic residues" evidence="13">
    <location>
        <begin position="22"/>
        <end position="36"/>
    </location>
</feature>
<dbReference type="Pfam" id="PF24685">
    <property type="entry name" value="OB_RRP5_4th"/>
    <property type="match status" value="1"/>
</dbReference>
<dbReference type="InterPro" id="IPR048059">
    <property type="entry name" value="Rrp5_S1_rpt_hs1_sc1"/>
</dbReference>
<dbReference type="SMART" id="SM00386">
    <property type="entry name" value="HAT"/>
    <property type="match status" value="5"/>
</dbReference>
<dbReference type="FunFam" id="1.25.40.10:FF:000065">
    <property type="entry name" value="Programmed cell death 11"/>
    <property type="match status" value="1"/>
</dbReference>
<dbReference type="InterPro" id="IPR011990">
    <property type="entry name" value="TPR-like_helical_dom_sf"/>
</dbReference>
<evidence type="ECO:0000256" key="7">
    <source>
        <dbReference type="ARBA" id="ARBA00022990"/>
    </source>
</evidence>
<feature type="region of interest" description="Disordered" evidence="13">
    <location>
        <begin position="1100"/>
        <end position="1154"/>
    </location>
</feature>
<keyword evidence="7" id="KW-0007">Acetylation</keyword>
<dbReference type="InterPro" id="IPR057301">
    <property type="entry name" value="Rrp5_OB_4th"/>
</dbReference>
<dbReference type="SUPFAM" id="SSF50249">
    <property type="entry name" value="Nucleic acid-binding proteins"/>
    <property type="match status" value="8"/>
</dbReference>
<dbReference type="Pfam" id="PF00575">
    <property type="entry name" value="S1"/>
    <property type="match status" value="4"/>
</dbReference>
<feature type="domain" description="S1 motif" evidence="14">
    <location>
        <begin position="925"/>
        <end position="994"/>
    </location>
</feature>
<dbReference type="Gene3D" id="1.25.40.10">
    <property type="entry name" value="Tetratricopeptide repeat domain"/>
    <property type="match status" value="1"/>
</dbReference>
<feature type="domain" description="S1 motif" evidence="14">
    <location>
        <begin position="356"/>
        <end position="422"/>
    </location>
</feature>
<dbReference type="GO" id="GO:0006364">
    <property type="term" value="P:rRNA processing"/>
    <property type="evidence" value="ECO:0007669"/>
    <property type="project" value="UniProtKB-KW"/>
</dbReference>
<dbReference type="PANTHER" id="PTHR23270">
    <property type="entry name" value="PROGRAMMED CELL DEATH PROTEIN 11 PRE-RRNA PROCESSING PROTEIN RRP5"/>
    <property type="match status" value="1"/>
</dbReference>
<dbReference type="GO" id="GO:0003723">
    <property type="term" value="F:RNA binding"/>
    <property type="evidence" value="ECO:0007669"/>
    <property type="project" value="TreeGrafter"/>
</dbReference>
<dbReference type="CDD" id="cd05693">
    <property type="entry name" value="S1_Rrp5_repeat_hs1_sc1"/>
    <property type="match status" value="1"/>
</dbReference>
<keyword evidence="2" id="KW-1017">Isopeptide bond</keyword>
<feature type="compositionally biased region" description="Acidic residues" evidence="13">
    <location>
        <begin position="192"/>
        <end position="203"/>
    </location>
</feature>
<gene>
    <name evidence="15" type="ORF">RDB_LOCUS158240</name>
</gene>
<feature type="domain" description="S1 motif" evidence="14">
    <location>
        <begin position="645"/>
        <end position="714"/>
    </location>
</feature>
<dbReference type="Pfam" id="PF23240">
    <property type="entry name" value="HAT_PRP39_N"/>
    <property type="match status" value="1"/>
</dbReference>
<feature type="compositionally biased region" description="Basic and acidic residues" evidence="13">
    <location>
        <begin position="1"/>
        <end position="11"/>
    </location>
</feature>
<organism evidence="15 16">
    <name type="scientific">Rhizoctonia solani</name>
    <dbReference type="NCBI Taxonomy" id="456999"/>
    <lineage>
        <taxon>Eukaryota</taxon>
        <taxon>Fungi</taxon>
        <taxon>Dikarya</taxon>
        <taxon>Basidiomycota</taxon>
        <taxon>Agaricomycotina</taxon>
        <taxon>Agaricomycetes</taxon>
        <taxon>Cantharellales</taxon>
        <taxon>Ceratobasidiaceae</taxon>
        <taxon>Rhizoctonia</taxon>
    </lineage>
</organism>
<comment type="subunit">
    <text evidence="10">Interacts with NF-kappa-B p50/NFKB1 and NF-kappa-B p65/RELA.</text>
</comment>
<dbReference type="InterPro" id="IPR045209">
    <property type="entry name" value="Rrp5"/>
</dbReference>
<keyword evidence="6" id="KW-0832">Ubl conjugation</keyword>
<dbReference type="CDD" id="cd05697">
    <property type="entry name" value="S1_Rrp5_repeat_hs5"/>
    <property type="match status" value="1"/>
</dbReference>
<evidence type="ECO:0000313" key="15">
    <source>
        <dbReference type="EMBL" id="CAE6504829.1"/>
    </source>
</evidence>
<feature type="domain" description="S1 motif" evidence="14">
    <location>
        <begin position="830"/>
        <end position="899"/>
    </location>
</feature>
<keyword evidence="4" id="KW-0597">Phosphoprotein</keyword>
<dbReference type="SMART" id="SM00316">
    <property type="entry name" value="S1"/>
    <property type="match status" value="10"/>
</dbReference>
<feature type="domain" description="S1 motif" evidence="14">
    <location>
        <begin position="556"/>
        <end position="625"/>
    </location>
</feature>
<dbReference type="InterPro" id="IPR012340">
    <property type="entry name" value="NA-bd_OB-fold"/>
</dbReference>
<feature type="domain" description="S1 motif" evidence="14">
    <location>
        <begin position="143"/>
        <end position="236"/>
    </location>
</feature>
<dbReference type="InterPro" id="IPR003107">
    <property type="entry name" value="HAT"/>
</dbReference>
<dbReference type="Pfam" id="PF23459">
    <property type="entry name" value="S1_RRP5"/>
    <property type="match status" value="1"/>
</dbReference>
<feature type="domain" description="S1 motif" evidence="14">
    <location>
        <begin position="269"/>
        <end position="335"/>
    </location>
</feature>
<feature type="domain" description="S1 motif" evidence="14">
    <location>
        <begin position="1014"/>
        <end position="1087"/>
    </location>
</feature>
<accession>A0A8H3HFW6</accession>
<dbReference type="InterPro" id="IPR057302">
    <property type="entry name" value="Rrp5_S1"/>
</dbReference>
<keyword evidence="3" id="KW-0698">rRNA processing</keyword>
<dbReference type="FunFam" id="2.40.50.140:FF:000155">
    <property type="entry name" value="rRNA biogenesis protein RRP5"/>
    <property type="match status" value="1"/>
</dbReference>
<evidence type="ECO:0000256" key="4">
    <source>
        <dbReference type="ARBA" id="ARBA00022553"/>
    </source>
</evidence>
<comment type="function">
    <text evidence="9">Essential for the generation of mature 18S rRNA, specifically necessary for cleavages at sites A0, 1 and 2 of the 47S precursor. Directly interacts with U3 snoRNA.</text>
</comment>
<evidence type="ECO:0000256" key="6">
    <source>
        <dbReference type="ARBA" id="ARBA00022843"/>
    </source>
</evidence>
<sequence length="1513" mass="165421">MAPQKRARDSVDQPGPSTSVLKAEKSKKTKRSHEPGSYDTQAAPAGKKVKFGEDGSSKDVSQRSNTLLTEEVDFPRGGGVTLEELNKSANDAMEVDGQPTPKKTNKRAEGGKKDKKGKQKGDTVGKSDTIRVEHLNYKRLEPGQKLLGQITSILPLALMVSLPNQLMGHVPIVNISSQLTTRLESTPSSSSEAEESKEDEEDGVPSLSQMFKPGQYVSCTVKQVRPASSTIDFGAKPRDEEEKAARRVELSIRPNEVNLGVGAGDLRAGFNITGAIQSIEDHGYVVDLGIPDVSGFIPYKDKSKPDAKRLSVGQVVSSTVVKLSENKRLCTLSIKPDAVKNASLTEATSAHALLPGTLVSALVTAIVPSGLNLQVLGYFGGTVELFHLPSGVDDIKEGDKVKARILWDIPGSSPPRFALSLLPHVLQLTSASAQPIPVKESKKSKKKAEPTSEDAPSLREAYPVGMLLESVKVTRVESEWGLVCEVANGVGAFVHISQISDTLVPQLSTTSGAWRVGSSHRARVVGYHALDGLLLLSLKPSVLELEYMQVADVEVGKFLKGTVVRLRESGLVVALSDKVTGLVTPQHYADIKLKHPERKFKEGATVKCKVLSVNPERSRILLTLKKSLLESTLPILTTFDDAKVGMVTPGVVQRIEERFVILEYYGGVRALVPLNELTDTQVSSTSGLFTIGQVVKSRITSVDKEQHRITASVRQAAPSFQGPVDISKVQVGSTVSGTVSAVHEENVVLSLEDPKGGRALLSVSNLANSRGTTVPQLRSSLEQGEDIEGLTVMSVNTDKALVIVSAAKPKEKTKPKTVSNALRIDALEEGQVVSGRITQTMGTGIGVRLSSHVVGRLHATDVADDYTGPLATPPSEGSVVDVTVVRIDKNLKRVDVSMRKSRLEPSTKHKIVDPEIQSIEDLKVGNKVRGMVKSVVQHGLFVMVGRDLDARIQIKELFDDYVKDWQSRFSAGQVVETRVLAANPETNQIELTMRSGDMNKLLKRTTNLSDFQVGQKVEGRVKSVMDFGIFIEIAGTKISGLCHKSEIADNKKGNVAEALKSFREDDPVKAVILSIDTAARKISFGIKPSYFDEEDFAMKDASDGEDESEDEEGQSEGEDEDEDEEDEEDEGGDEEDSEEKEGEGSEDEEADSDEELADAIAEVTLPEETIAAPKTTSSSHNAPALSLSGGFSWSGQNGEVAEEGGNESEASDSGDDDSSKKPKKKKKREILKDLTADLHTKVPESTADFERVVLGSPNSSYLWIQYMSFQLQLSEVDKAREIGRRALQTINYREEQEKLNVWIALLNLENQFGTEESLETLFKDAARHNDSKTVHLKMAAIFDESEKTQKAEEQYARTAKKFSQSSKVWTLFGEHYLKAGKLEESRKLLARSLLSLPQRKHLKTISTFARMEYKLGDPERGKTIFEGIIESHPKRNDLWAMYIDMETSQNNAQSVRNIFNRALARKLTAKQAKFFFKKWLESEKRIGDEAGVEAVKEKAVAWMQAHSDPSEQS</sequence>
<evidence type="ECO:0000256" key="2">
    <source>
        <dbReference type="ARBA" id="ARBA00022499"/>
    </source>
</evidence>
<dbReference type="FunFam" id="2.40.50.140:FF:000148">
    <property type="entry name" value="protein RRP5 homolog isoform X1"/>
    <property type="match status" value="1"/>
</dbReference>
<evidence type="ECO:0000256" key="8">
    <source>
        <dbReference type="ARBA" id="ARBA00023242"/>
    </source>
</evidence>
<keyword evidence="8" id="KW-0539">Nucleus</keyword>
<feature type="domain" description="S1 motif" evidence="14">
    <location>
        <begin position="465"/>
        <end position="539"/>
    </location>
</feature>
<dbReference type="Proteomes" id="UP000663888">
    <property type="component" value="Unassembled WGS sequence"/>
</dbReference>
<name>A0A8H3HFW6_9AGAM</name>
<evidence type="ECO:0000259" key="14">
    <source>
        <dbReference type="PROSITE" id="PS50126"/>
    </source>
</evidence>
<dbReference type="InterPro" id="IPR003029">
    <property type="entry name" value="S1_domain"/>
</dbReference>
<dbReference type="PANTHER" id="PTHR23270:SF10">
    <property type="entry name" value="PROTEIN RRP5 HOMOLOG"/>
    <property type="match status" value="1"/>
</dbReference>
<evidence type="ECO:0000256" key="13">
    <source>
        <dbReference type="SAM" id="MobiDB-lite"/>
    </source>
</evidence>
<evidence type="ECO:0000256" key="1">
    <source>
        <dbReference type="ARBA" id="ARBA00004604"/>
    </source>
</evidence>
<feature type="region of interest" description="Disordered" evidence="13">
    <location>
        <begin position="436"/>
        <end position="457"/>
    </location>
</feature>
<feature type="region of interest" description="Disordered" evidence="13">
    <location>
        <begin position="1"/>
        <end position="127"/>
    </location>
</feature>
<proteinExistence type="predicted"/>
<feature type="domain" description="S1 motif" evidence="14">
    <location>
        <begin position="732"/>
        <end position="807"/>
    </location>
</feature>
<dbReference type="EMBL" id="CAJMWX010001768">
    <property type="protein sequence ID" value="CAE6504829.1"/>
    <property type="molecule type" value="Genomic_DNA"/>
</dbReference>
<evidence type="ECO:0000256" key="9">
    <source>
        <dbReference type="ARBA" id="ARBA00059726"/>
    </source>
</evidence>
<feature type="compositionally biased region" description="Acidic residues" evidence="13">
    <location>
        <begin position="1200"/>
        <end position="1216"/>
    </location>
</feature>
<dbReference type="CDD" id="cd05708">
    <property type="entry name" value="S1_Rrp5_repeat_sc12"/>
    <property type="match status" value="1"/>
</dbReference>
<evidence type="ECO:0000256" key="11">
    <source>
        <dbReference type="ARBA" id="ARBA00067510"/>
    </source>
</evidence>
<feature type="compositionally biased region" description="Basic and acidic residues" evidence="13">
    <location>
        <begin position="50"/>
        <end position="61"/>
    </location>
</feature>
<evidence type="ECO:0000313" key="16">
    <source>
        <dbReference type="Proteomes" id="UP000663888"/>
    </source>
</evidence>
<dbReference type="PROSITE" id="PS50126">
    <property type="entry name" value="S1"/>
    <property type="match status" value="10"/>
</dbReference>
<evidence type="ECO:0000256" key="3">
    <source>
        <dbReference type="ARBA" id="ARBA00022552"/>
    </source>
</evidence>
<feature type="region of interest" description="Disordered" evidence="13">
    <location>
        <begin position="180"/>
        <end position="205"/>
    </location>
</feature>
<dbReference type="FunFam" id="2.40.50.140:FF:000103">
    <property type="entry name" value="protein RRP5 homolog"/>
    <property type="match status" value="3"/>
</dbReference>
<dbReference type="Gene3D" id="2.40.50.140">
    <property type="entry name" value="Nucleic acid-binding proteins"/>
    <property type="match status" value="8"/>
</dbReference>
<keyword evidence="5" id="KW-0677">Repeat</keyword>
<dbReference type="SUPFAM" id="SSF48452">
    <property type="entry name" value="TPR-like"/>
    <property type="match status" value="2"/>
</dbReference>
<evidence type="ECO:0000256" key="10">
    <source>
        <dbReference type="ARBA" id="ARBA00062488"/>
    </source>
</evidence>
<feature type="region of interest" description="Disordered" evidence="13">
    <location>
        <begin position="1171"/>
        <end position="1226"/>
    </location>
</feature>
<protein>
    <recommendedName>
        <fullName evidence="11">Protein RRP5 homolog</fullName>
    </recommendedName>
    <alternativeName>
        <fullName evidence="12">Programmed cell death protein 11</fullName>
    </alternativeName>
</protein>
<evidence type="ECO:0000256" key="12">
    <source>
        <dbReference type="ARBA" id="ARBA00080810"/>
    </source>
</evidence>
<feature type="compositionally biased region" description="Acidic residues" evidence="13">
    <location>
        <begin position="1103"/>
        <end position="1154"/>
    </location>
</feature>
<dbReference type="GO" id="GO:0032040">
    <property type="term" value="C:small-subunit processome"/>
    <property type="evidence" value="ECO:0007669"/>
    <property type="project" value="TreeGrafter"/>
</dbReference>
<evidence type="ECO:0000256" key="5">
    <source>
        <dbReference type="ARBA" id="ARBA00022737"/>
    </source>
</evidence>
<comment type="subcellular location">
    <subcellularLocation>
        <location evidence="1">Nucleus</location>
        <location evidence="1">Nucleolus</location>
    </subcellularLocation>
</comment>
<reference evidence="15" key="1">
    <citation type="submission" date="2021-01" db="EMBL/GenBank/DDBJ databases">
        <authorList>
            <person name="Kaushik A."/>
        </authorList>
    </citation>
    <scope>NUCLEOTIDE SEQUENCE</scope>
    <source>
        <strain evidence="15">AG4-R118</strain>
    </source>
</reference>